<feature type="region of interest" description="Disordered" evidence="4">
    <location>
        <begin position="1"/>
        <end position="90"/>
    </location>
</feature>
<proteinExistence type="inferred from homology"/>
<dbReference type="PANTHER" id="PTHR13471:SF0">
    <property type="entry name" value="NUCLEAR EXOSOME REGULATOR NRDE2"/>
    <property type="match status" value="1"/>
</dbReference>
<dbReference type="GO" id="GO:1902369">
    <property type="term" value="P:negative regulation of RNA catabolic process"/>
    <property type="evidence" value="ECO:0007669"/>
    <property type="project" value="TreeGrafter"/>
</dbReference>
<evidence type="ECO:0000256" key="3">
    <source>
        <dbReference type="ARBA" id="ARBA00023242"/>
    </source>
</evidence>
<evidence type="ECO:0000256" key="2">
    <source>
        <dbReference type="ARBA" id="ARBA00009265"/>
    </source>
</evidence>
<evidence type="ECO:0000256" key="1">
    <source>
        <dbReference type="ARBA" id="ARBA00004123"/>
    </source>
</evidence>
<dbReference type="AlphaFoldDB" id="A0AAN6QYD0"/>
<dbReference type="GO" id="GO:0031048">
    <property type="term" value="P:regulatory ncRNA-mediated heterochromatin formation"/>
    <property type="evidence" value="ECO:0007669"/>
    <property type="project" value="TreeGrafter"/>
</dbReference>
<evidence type="ECO:0008006" key="7">
    <source>
        <dbReference type="Google" id="ProtNLM"/>
    </source>
</evidence>
<accession>A0AAN6QYD0</accession>
<evidence type="ECO:0000313" key="5">
    <source>
        <dbReference type="EMBL" id="KAK1003580.1"/>
    </source>
</evidence>
<dbReference type="Proteomes" id="UP001175353">
    <property type="component" value="Unassembled WGS sequence"/>
</dbReference>
<gene>
    <name evidence="5" type="ORF">LTR91_004581</name>
</gene>
<protein>
    <recommendedName>
        <fullName evidence="7">DUF1740-domain-containing protein</fullName>
    </recommendedName>
</protein>
<keyword evidence="3" id="KW-0539">Nucleus</keyword>
<keyword evidence="6" id="KW-1185">Reference proteome</keyword>
<comment type="similarity">
    <text evidence="2">Belongs to the NRDE2 family.</text>
</comment>
<dbReference type="EMBL" id="JAUJLE010000027">
    <property type="protein sequence ID" value="KAK1003580.1"/>
    <property type="molecule type" value="Genomic_DNA"/>
</dbReference>
<dbReference type="GO" id="GO:0071013">
    <property type="term" value="C:catalytic step 2 spliceosome"/>
    <property type="evidence" value="ECO:0007669"/>
    <property type="project" value="TreeGrafter"/>
</dbReference>
<sequence>MSSLSLQADGSAVPKFSSFKPKKAGSKIAETVDGPDVHSASRTPDDAAERLKKRRERRETGSTHGHHHQPERSGSRKGHYSQSKPRPDEERIDRVLSTQDHSLAINKLVDSNVFFVDRRGDSKNVEYGSLHRYSIPSFHRTGYGRVLGGPPTAKIDRAESSDKYIVLTSPSNGHREHSGSILGSTRGNTHRERSLRVIIPGAGSSKDNHGADFLPLRESGVHKRKRGAESPADAERQREDVDYRSIEGKAKPGDSPGDEDLEFAAYSDEDDLANRLSSEAREESAVLVRRIKENPLYAEAWLALIVYQAKLLKPGVDAAQLTNSEKRTLADIRLSICEQALCYISNGTPGHTELVLSMLQQGKQMWETSKLTAKWTSLLKDCPHDIKLWLAYLEFVQTNHLAFRYDQCKDAYTRCLRILREARLGASGSDTPTTASTQIYVLLRLTTFMRDAGYDELSNALWQALLEYHFFAPPDMTDRNDKLKILEDFWDSDVPRIGEEGAQGWCDYLQHGERTARRVKSYARPPLALSHPLASFADGEIDLLGKLHLPAVTDDDDPAGDPYRYVMFSDLQSCLEPLVDDMPTRGLLSAFLCFMHLPPLPGLDAVTWAWRTDQFLTSGLGSPVADGKDVAGIPNHLVTSFSLFQDAFKERRTAVEETEGLAFADRALAQLLSAQPDDEDLAEYYVAYKLAFYPDEAVKAAKRLLKCQPSSLRRYNSYAIVEAQLGRGARAAEVWATALKMSQDFENAEKDYEVLLRHSWASTLLHQEEGGPKALRCLLAMCGNDTTSVDERSESTTVSASQRLRITRVCEAGFERLIYGKMVELAVLYAECQMWFAYLADDEDLASSTDVRRTYGARLARHELASADEYLLQAQAEIFRLHVDRRRPYKPAVLRKELVENLRSNPHNSVLLELYTHIGAQTRIDDRLRASLHENPLTGPDATVVGWSFAIAQELRRCASSETSGATTSSVRSTFSRALLAPDSKVKHSVFLWSRWLTFELPPRDPANSLSEAQERQALARAKQVFLDGLRYLPWCKAWVIMGLRAFAREGGMTGSELRQLYDVLGERESRVRMSVEEMEEAIAGLDM</sequence>
<comment type="subcellular location">
    <subcellularLocation>
        <location evidence="1">Nucleus</location>
    </subcellularLocation>
</comment>
<dbReference type="Gene3D" id="1.25.40.10">
    <property type="entry name" value="Tetratricopeptide repeat domain"/>
    <property type="match status" value="2"/>
</dbReference>
<reference evidence="5" key="1">
    <citation type="submission" date="2023-06" db="EMBL/GenBank/DDBJ databases">
        <title>Black Yeasts Isolated from many extreme environments.</title>
        <authorList>
            <person name="Coleine C."/>
            <person name="Stajich J.E."/>
            <person name="Selbmann L."/>
        </authorList>
    </citation>
    <scope>NUCLEOTIDE SEQUENCE</scope>
    <source>
        <strain evidence="5">CCFEE 5200</strain>
    </source>
</reference>
<evidence type="ECO:0000256" key="4">
    <source>
        <dbReference type="SAM" id="MobiDB-lite"/>
    </source>
</evidence>
<dbReference type="Pfam" id="PF08424">
    <property type="entry name" value="NRDE-2"/>
    <property type="match status" value="1"/>
</dbReference>
<evidence type="ECO:0000313" key="6">
    <source>
        <dbReference type="Proteomes" id="UP001175353"/>
    </source>
</evidence>
<dbReference type="InterPro" id="IPR013633">
    <property type="entry name" value="NRDE-2"/>
</dbReference>
<organism evidence="5 6">
    <name type="scientific">Friedmanniomyces endolithicus</name>
    <dbReference type="NCBI Taxonomy" id="329885"/>
    <lineage>
        <taxon>Eukaryota</taxon>
        <taxon>Fungi</taxon>
        <taxon>Dikarya</taxon>
        <taxon>Ascomycota</taxon>
        <taxon>Pezizomycotina</taxon>
        <taxon>Dothideomycetes</taxon>
        <taxon>Dothideomycetidae</taxon>
        <taxon>Mycosphaerellales</taxon>
        <taxon>Teratosphaeriaceae</taxon>
        <taxon>Friedmanniomyces</taxon>
    </lineage>
</organism>
<name>A0AAN6QYD0_9PEZI</name>
<dbReference type="PANTHER" id="PTHR13471">
    <property type="entry name" value="TETRATRICOPEPTIDE-LIKE HELICAL"/>
    <property type="match status" value="1"/>
</dbReference>
<dbReference type="SUPFAM" id="SSF48452">
    <property type="entry name" value="TPR-like"/>
    <property type="match status" value="1"/>
</dbReference>
<feature type="region of interest" description="Disordered" evidence="4">
    <location>
        <begin position="168"/>
        <end position="261"/>
    </location>
</feature>
<comment type="caution">
    <text evidence="5">The sequence shown here is derived from an EMBL/GenBank/DDBJ whole genome shotgun (WGS) entry which is preliminary data.</text>
</comment>
<feature type="compositionally biased region" description="Basic and acidic residues" evidence="4">
    <location>
        <begin position="233"/>
        <end position="252"/>
    </location>
</feature>
<dbReference type="InterPro" id="IPR011990">
    <property type="entry name" value="TPR-like_helical_dom_sf"/>
</dbReference>